<accession>A0A6A4I1C0</accession>
<protein>
    <submittedName>
        <fullName evidence="1">Uncharacterized protein</fullName>
    </submittedName>
</protein>
<dbReference type="AlphaFoldDB" id="A0A6A4I1C0"/>
<proteinExistence type="predicted"/>
<dbReference type="OrthoDB" id="3067563at2759"/>
<reference evidence="1" key="1">
    <citation type="journal article" date="2019" name="Environ. Microbiol.">
        <title>Fungal ecological strategies reflected in gene transcription - a case study of two litter decomposers.</title>
        <authorList>
            <person name="Barbi F."/>
            <person name="Kohler A."/>
            <person name="Barry K."/>
            <person name="Baskaran P."/>
            <person name="Daum C."/>
            <person name="Fauchery L."/>
            <person name="Ihrmark K."/>
            <person name="Kuo A."/>
            <person name="LaButti K."/>
            <person name="Lipzen A."/>
            <person name="Morin E."/>
            <person name="Grigoriev I.V."/>
            <person name="Henrissat B."/>
            <person name="Lindahl B."/>
            <person name="Martin F."/>
        </authorList>
    </citation>
    <scope>NUCLEOTIDE SEQUENCE</scope>
    <source>
        <strain evidence="1">JB14</strain>
    </source>
</reference>
<gene>
    <name evidence="1" type="ORF">BT96DRAFT_1016803</name>
</gene>
<keyword evidence="2" id="KW-1185">Reference proteome</keyword>
<evidence type="ECO:0000313" key="1">
    <source>
        <dbReference type="EMBL" id="KAE9403770.1"/>
    </source>
</evidence>
<organism evidence="1 2">
    <name type="scientific">Gymnopus androsaceus JB14</name>
    <dbReference type="NCBI Taxonomy" id="1447944"/>
    <lineage>
        <taxon>Eukaryota</taxon>
        <taxon>Fungi</taxon>
        <taxon>Dikarya</taxon>
        <taxon>Basidiomycota</taxon>
        <taxon>Agaricomycotina</taxon>
        <taxon>Agaricomycetes</taxon>
        <taxon>Agaricomycetidae</taxon>
        <taxon>Agaricales</taxon>
        <taxon>Marasmiineae</taxon>
        <taxon>Omphalotaceae</taxon>
        <taxon>Gymnopus</taxon>
    </lineage>
</organism>
<dbReference type="EMBL" id="ML769422">
    <property type="protein sequence ID" value="KAE9403770.1"/>
    <property type="molecule type" value="Genomic_DNA"/>
</dbReference>
<sequence length="421" mass="47787">MSLGSNEPTVATSNNCHYPQAELRIIRAYHPPPICPINNNYASVHNCHMVAVADAERVIREMDSFNLLQHRIKGGGISPTLGNMRENIIPLGSDYNGHMEHGVFSLFLHEDVLARVYQYEMDVMMYRQARLKLGLGDPGRPPYEEAYPIVTDMLKPGPFTDHRIHATFPIVRINDGRIPLIYDEHQMPGFGHINAFPVLKTMLSIPFSILGNIHRLVRMVSRAGNLYHQDVLGLAQSIIAMWFWRKDDGYRFPDATFTSVVLAHASQGQWPLRYDDPSRAHVTFAHYRGEQFSVPRLMVPSPSSIPSTSHSKGPIILDPPDIVYDGDSLCTVPRKEELVKEDLIEGTWLPDYAPACPWNVEDWRGQVSSSSCLSEEDVGLFKTRFFRGKDTHESVNDRLFRAGLLDPVEWIKYLDLETLHT</sequence>
<dbReference type="Proteomes" id="UP000799118">
    <property type="component" value="Unassembled WGS sequence"/>
</dbReference>
<name>A0A6A4I1C0_9AGAR</name>
<evidence type="ECO:0000313" key="2">
    <source>
        <dbReference type="Proteomes" id="UP000799118"/>
    </source>
</evidence>